<dbReference type="EC" id="5.2.1.8" evidence="5"/>
<dbReference type="Proteomes" id="UP000885779">
    <property type="component" value="Unassembled WGS sequence"/>
</dbReference>
<dbReference type="Pfam" id="PF00160">
    <property type="entry name" value="Pro_isomerase"/>
    <property type="match status" value="1"/>
</dbReference>
<dbReference type="InterPro" id="IPR024936">
    <property type="entry name" value="Cyclophilin-type_PPIase"/>
</dbReference>
<comment type="function">
    <text evidence="1 5">PPIases accelerate the folding of proteins. It catalyzes the cis-trans isomerization of proline imidic peptide bonds in oligopeptides.</text>
</comment>
<dbReference type="PANTHER" id="PTHR45625">
    <property type="entry name" value="PEPTIDYL-PROLYL CIS-TRANS ISOMERASE-RELATED"/>
    <property type="match status" value="1"/>
</dbReference>
<dbReference type="InterPro" id="IPR020892">
    <property type="entry name" value="Cyclophilin-type_PPIase_CS"/>
</dbReference>
<keyword evidence="4 5" id="KW-0413">Isomerase</keyword>
<proteinExistence type="inferred from homology"/>
<name>A0A7V4WWY8_CALAY</name>
<dbReference type="PROSITE" id="PS00170">
    <property type="entry name" value="CSA_PPIASE_1"/>
    <property type="match status" value="1"/>
</dbReference>
<reference evidence="7" key="1">
    <citation type="journal article" date="2020" name="mSystems">
        <title>Genome- and Community-Level Interaction Insights into Carbon Utilization and Element Cycling Functions of Hydrothermarchaeota in Hydrothermal Sediment.</title>
        <authorList>
            <person name="Zhou Z."/>
            <person name="Liu Y."/>
            <person name="Xu W."/>
            <person name="Pan J."/>
            <person name="Luo Z.H."/>
            <person name="Li M."/>
        </authorList>
    </citation>
    <scope>NUCLEOTIDE SEQUENCE [LARGE SCALE GENOMIC DNA]</scope>
    <source>
        <strain evidence="7">HyVt-577</strain>
    </source>
</reference>
<dbReference type="EMBL" id="DRQG01000143">
    <property type="protein sequence ID" value="HGY57077.1"/>
    <property type="molecule type" value="Genomic_DNA"/>
</dbReference>
<evidence type="ECO:0000256" key="1">
    <source>
        <dbReference type="ARBA" id="ARBA00002388"/>
    </source>
</evidence>
<accession>A0A7V4WWY8</accession>
<dbReference type="PIRSF" id="PIRSF001467">
    <property type="entry name" value="Peptidylpro_ismrse"/>
    <property type="match status" value="1"/>
</dbReference>
<dbReference type="CDD" id="cd00317">
    <property type="entry name" value="cyclophilin"/>
    <property type="match status" value="1"/>
</dbReference>
<comment type="caution">
    <text evidence="7">The sequence shown here is derived from an EMBL/GenBank/DDBJ whole genome shotgun (WGS) entry which is preliminary data.</text>
</comment>
<organism evidence="7">
    <name type="scientific">Caldithrix abyssi</name>
    <dbReference type="NCBI Taxonomy" id="187145"/>
    <lineage>
        <taxon>Bacteria</taxon>
        <taxon>Pseudomonadati</taxon>
        <taxon>Calditrichota</taxon>
        <taxon>Calditrichia</taxon>
        <taxon>Calditrichales</taxon>
        <taxon>Calditrichaceae</taxon>
        <taxon>Caldithrix</taxon>
    </lineage>
</organism>
<dbReference type="PANTHER" id="PTHR45625:SF4">
    <property type="entry name" value="PEPTIDYLPROLYL ISOMERASE DOMAIN AND WD REPEAT-CONTAINING PROTEIN 1"/>
    <property type="match status" value="1"/>
</dbReference>
<evidence type="ECO:0000256" key="4">
    <source>
        <dbReference type="ARBA" id="ARBA00023235"/>
    </source>
</evidence>
<evidence type="ECO:0000256" key="5">
    <source>
        <dbReference type="RuleBase" id="RU363019"/>
    </source>
</evidence>
<feature type="domain" description="PPIase cyclophilin-type" evidence="6">
    <location>
        <begin position="10"/>
        <end position="160"/>
    </location>
</feature>
<protein>
    <recommendedName>
        <fullName evidence="5">Peptidyl-prolyl cis-trans isomerase</fullName>
        <shortName evidence="5">PPIase</shortName>
        <ecNumber evidence="5">5.2.1.8</ecNumber>
    </recommendedName>
</protein>
<evidence type="ECO:0000256" key="3">
    <source>
        <dbReference type="ARBA" id="ARBA00023110"/>
    </source>
</evidence>
<keyword evidence="3 5" id="KW-0697">Rotamase</keyword>
<evidence type="ECO:0000313" key="7">
    <source>
        <dbReference type="EMBL" id="HGY57077.1"/>
    </source>
</evidence>
<dbReference type="PROSITE" id="PS50072">
    <property type="entry name" value="CSA_PPIASE_2"/>
    <property type="match status" value="1"/>
</dbReference>
<dbReference type="SUPFAM" id="SSF50891">
    <property type="entry name" value="Cyclophilin-like"/>
    <property type="match status" value="1"/>
</dbReference>
<dbReference type="GO" id="GO:0003755">
    <property type="term" value="F:peptidyl-prolyl cis-trans isomerase activity"/>
    <property type="evidence" value="ECO:0007669"/>
    <property type="project" value="UniProtKB-UniRule"/>
</dbReference>
<dbReference type="InterPro" id="IPR002130">
    <property type="entry name" value="Cyclophilin-type_PPIase_dom"/>
</dbReference>
<dbReference type="GO" id="GO:0006457">
    <property type="term" value="P:protein folding"/>
    <property type="evidence" value="ECO:0007669"/>
    <property type="project" value="InterPro"/>
</dbReference>
<gene>
    <name evidence="7" type="ORF">ENK44_15315</name>
</gene>
<dbReference type="InterPro" id="IPR044666">
    <property type="entry name" value="Cyclophilin_A-like"/>
</dbReference>
<dbReference type="Gene3D" id="2.40.100.10">
    <property type="entry name" value="Cyclophilin-like"/>
    <property type="match status" value="1"/>
</dbReference>
<comment type="similarity">
    <text evidence="2 5">Belongs to the cyclophilin-type PPIase family.</text>
</comment>
<dbReference type="PRINTS" id="PR00153">
    <property type="entry name" value="CSAPPISMRASE"/>
</dbReference>
<comment type="catalytic activity">
    <reaction evidence="5">
        <text>[protein]-peptidylproline (omega=180) = [protein]-peptidylproline (omega=0)</text>
        <dbReference type="Rhea" id="RHEA:16237"/>
        <dbReference type="Rhea" id="RHEA-COMP:10747"/>
        <dbReference type="Rhea" id="RHEA-COMP:10748"/>
        <dbReference type="ChEBI" id="CHEBI:83833"/>
        <dbReference type="ChEBI" id="CHEBI:83834"/>
        <dbReference type="EC" id="5.2.1.8"/>
    </reaction>
</comment>
<evidence type="ECO:0000259" key="6">
    <source>
        <dbReference type="PROSITE" id="PS50072"/>
    </source>
</evidence>
<evidence type="ECO:0000256" key="2">
    <source>
        <dbReference type="ARBA" id="ARBA00007365"/>
    </source>
</evidence>
<dbReference type="InterPro" id="IPR029000">
    <property type="entry name" value="Cyclophilin-like_dom_sf"/>
</dbReference>
<sequence>MKGIKATIVTNYGNIDLEFFPEKAPLHCFNFITRAESGFYDGTQFHRVIPNFMIQGGDPNTRTDDIASYGIGGPIVHIPHEFNDISHGPGILSMARTSNINDGAGSQFFIMHGSSPQLDGQYTVFGRVTNGLEVVDKIATTQRTENDRPVKPVRIQTIKVFR</sequence>
<dbReference type="AlphaFoldDB" id="A0A7V4WWY8"/>